<gene>
    <name evidence="1" type="ORF">BKN37_14465</name>
</gene>
<dbReference type="Proteomes" id="UP000179734">
    <property type="component" value="Unassembled WGS sequence"/>
</dbReference>
<name>A0A1S1NHS1_9MYCO</name>
<comment type="caution">
    <text evidence="1">The sequence shown here is derived from an EMBL/GenBank/DDBJ whole genome shotgun (WGS) entry which is preliminary data.</text>
</comment>
<accession>A0A1S1NHS1</accession>
<proteinExistence type="predicted"/>
<reference evidence="1 2" key="1">
    <citation type="submission" date="2016-10" db="EMBL/GenBank/DDBJ databases">
        <title>Genome sequence of Mycobacterium talmonii.</title>
        <authorList>
            <person name="Greninger A.L."/>
            <person name="Elliott B."/>
            <person name="Vasireddy S."/>
            <person name="Vasireddy R."/>
        </authorList>
    </citation>
    <scope>NUCLEOTIDE SEQUENCE [LARGE SCALE GENOMIC DNA]</scope>
    <source>
        <strain evidence="2">NE-TNMC-100812</strain>
    </source>
</reference>
<sequence length="206" mass="22751">MTADEITFSPTHTRFAADLMADCAGELLRITGVLDEHLEWEKVQRARYEQGLVATEPVYGYTGIMVAAKVTVVYAAAYCQWVSDHLVHAGRTAAEIDLVSARRFAPPDDDYLLLRQHEMACDVVPVPSPDPPGFPPALEGTEFLDASVRAKLERVRTLLDEADVAITRSSIRVMQTLHQHTSALAAWCVLAPPHTPSISRGDDELW</sequence>
<dbReference type="AlphaFoldDB" id="A0A1S1NHS1"/>
<dbReference type="RefSeq" id="WP_071027001.1">
    <property type="nucleotide sequence ID" value="NZ_MLQM01000073.1"/>
</dbReference>
<organism evidence="1 2">
    <name type="scientific">Mycobacterium talmoniae</name>
    <dbReference type="NCBI Taxonomy" id="1858794"/>
    <lineage>
        <taxon>Bacteria</taxon>
        <taxon>Bacillati</taxon>
        <taxon>Actinomycetota</taxon>
        <taxon>Actinomycetes</taxon>
        <taxon>Mycobacteriales</taxon>
        <taxon>Mycobacteriaceae</taxon>
        <taxon>Mycobacterium</taxon>
    </lineage>
</organism>
<protein>
    <submittedName>
        <fullName evidence="1">Uncharacterized protein</fullName>
    </submittedName>
</protein>
<evidence type="ECO:0000313" key="1">
    <source>
        <dbReference type="EMBL" id="OHV03523.1"/>
    </source>
</evidence>
<dbReference type="EMBL" id="MLQM01000073">
    <property type="protein sequence ID" value="OHV03523.1"/>
    <property type="molecule type" value="Genomic_DNA"/>
</dbReference>
<evidence type="ECO:0000313" key="2">
    <source>
        <dbReference type="Proteomes" id="UP000179734"/>
    </source>
</evidence>
<keyword evidence="2" id="KW-1185">Reference proteome</keyword>